<dbReference type="EMBL" id="JMQA01000038">
    <property type="protein sequence ID" value="KFN05589.1"/>
    <property type="molecule type" value="Genomic_DNA"/>
</dbReference>
<accession>A0A090Z2Y7</accession>
<comment type="caution">
    <text evidence="2">The sequence shown here is derived from an EMBL/GenBank/DDBJ whole genome shotgun (WGS) entry which is preliminary data.</text>
</comment>
<evidence type="ECO:0000256" key="1">
    <source>
        <dbReference type="SAM" id="MobiDB-lite"/>
    </source>
</evidence>
<dbReference type="PATRIC" id="fig|44252.3.peg.4634"/>
<dbReference type="RefSeq" id="WP_221928476.1">
    <property type="nucleotide sequence ID" value="NZ_BGML01000021.1"/>
</dbReference>
<gene>
    <name evidence="2" type="ORF">DJ90_360</name>
</gene>
<keyword evidence="3" id="KW-1185">Reference proteome</keyword>
<dbReference type="STRING" id="44252.DJ90_360"/>
<feature type="region of interest" description="Disordered" evidence="1">
    <location>
        <begin position="187"/>
        <end position="206"/>
    </location>
</feature>
<reference evidence="2 3" key="1">
    <citation type="submission" date="2014-04" db="EMBL/GenBank/DDBJ databases">
        <authorList>
            <person name="Bishop-Lilly K.A."/>
            <person name="Broomall S.M."/>
            <person name="Chain P.S."/>
            <person name="Chertkov O."/>
            <person name="Coyne S.R."/>
            <person name="Daligault H.E."/>
            <person name="Davenport K.W."/>
            <person name="Erkkila T."/>
            <person name="Frey K.G."/>
            <person name="Gibbons H.S."/>
            <person name="Gu W."/>
            <person name="Jaissle J."/>
            <person name="Johnson S.L."/>
            <person name="Koroleva G.I."/>
            <person name="Ladner J.T."/>
            <person name="Lo C.-C."/>
            <person name="Minogue T.D."/>
            <person name="Munk C."/>
            <person name="Palacios G.F."/>
            <person name="Redden C.L."/>
            <person name="Rosenzweig C.N."/>
            <person name="Scholz M.B."/>
            <person name="Teshima H."/>
            <person name="Xu Y."/>
        </authorList>
    </citation>
    <scope>NUCLEOTIDE SEQUENCE [LARGE SCALE GENOMIC DNA]</scope>
    <source>
        <strain evidence="2 3">8244</strain>
    </source>
</reference>
<sequence>MNQAVEAFLNEVWKEVTAIYAKESKRINEPSNQSRLQAGIMDYLQVAWRKGKHTREAGEIHIDVYEPFSWSDSSYKIEAGAYITELSDELLTEEFFPALCGLVDGLFRSEELGSRFFDYKFEIVFEFERERSKLTLNRQLFNEPKRSQLQKSLEQFIQTKILSDPPVQPGEQDMFFFAQHLANPDLREREKTGRSGPKSPTAAKRRPGTAALALNVGVVVGISRAGRGKARACVHTRALASAYMVVIYNRITRRNSIASILCSGGAQCAKGH</sequence>
<dbReference type="Pfam" id="PF19635">
    <property type="entry name" value="DUF6138"/>
    <property type="match status" value="1"/>
</dbReference>
<dbReference type="Proteomes" id="UP000029278">
    <property type="component" value="Unassembled WGS sequence"/>
</dbReference>
<protein>
    <submittedName>
        <fullName evidence="2">Uncharacterized protein</fullName>
    </submittedName>
</protein>
<dbReference type="GeneID" id="77009407"/>
<dbReference type="HOGENOM" id="CLU_1022486_0_0_9"/>
<evidence type="ECO:0000313" key="3">
    <source>
        <dbReference type="Proteomes" id="UP000029278"/>
    </source>
</evidence>
<dbReference type="AlphaFoldDB" id="A0A090Z2Y7"/>
<dbReference type="InterPro" id="IPR046136">
    <property type="entry name" value="DUF6138"/>
</dbReference>
<proteinExistence type="predicted"/>
<evidence type="ECO:0000313" key="2">
    <source>
        <dbReference type="EMBL" id="KFN05589.1"/>
    </source>
</evidence>
<organism evidence="2 3">
    <name type="scientific">Paenibacillus macerans</name>
    <name type="common">Bacillus macerans</name>
    <dbReference type="NCBI Taxonomy" id="44252"/>
    <lineage>
        <taxon>Bacteria</taxon>
        <taxon>Bacillati</taxon>
        <taxon>Bacillota</taxon>
        <taxon>Bacilli</taxon>
        <taxon>Bacillales</taxon>
        <taxon>Paenibacillaceae</taxon>
        <taxon>Paenibacillus</taxon>
    </lineage>
</organism>
<name>A0A090Z2Y7_PAEMA</name>